<dbReference type="Gene3D" id="3.20.20.140">
    <property type="entry name" value="Metal-dependent hydrolases"/>
    <property type="match status" value="1"/>
</dbReference>
<gene>
    <name evidence="1" type="ORF">OXH55_01960</name>
</gene>
<dbReference type="Proteomes" id="UP001079657">
    <property type="component" value="Unassembled WGS sequence"/>
</dbReference>
<evidence type="ECO:0000313" key="1">
    <source>
        <dbReference type="EMBL" id="MCY6369411.1"/>
    </source>
</evidence>
<reference evidence="1" key="1">
    <citation type="submission" date="2022-12" db="EMBL/GenBank/DDBJ databases">
        <authorList>
            <person name="Wang J."/>
        </authorList>
    </citation>
    <scope>NUCLEOTIDE SEQUENCE</scope>
    <source>
        <strain evidence="1">HY-42-06</strain>
    </source>
</reference>
<dbReference type="RefSeq" id="WP_268047762.1">
    <property type="nucleotide sequence ID" value="NZ_JAPQES010000001.1"/>
</dbReference>
<dbReference type="EMBL" id="JAPQES010000001">
    <property type="protein sequence ID" value="MCY6369411.1"/>
    <property type="molecule type" value="Genomic_DNA"/>
</dbReference>
<sequence>MGLVSEAEKINECPELFVSINTDDQGVFDTYLENEYVLMAIALERAKSLYNQAMIYEWLDRIRQMGLEQSF</sequence>
<name>A0ABT4CK38_9CLOT</name>
<comment type="caution">
    <text evidence="1">The sequence shown here is derived from an EMBL/GenBank/DDBJ whole genome shotgun (WGS) entry which is preliminary data.</text>
</comment>
<keyword evidence="2" id="KW-1185">Reference proteome</keyword>
<accession>A0ABT4CK38</accession>
<protein>
    <submittedName>
        <fullName evidence="1">Uncharacterized protein</fullName>
    </submittedName>
</protein>
<organism evidence="1 2">
    <name type="scientific">Clostridium ganghwense</name>
    <dbReference type="NCBI Taxonomy" id="312089"/>
    <lineage>
        <taxon>Bacteria</taxon>
        <taxon>Bacillati</taxon>
        <taxon>Bacillota</taxon>
        <taxon>Clostridia</taxon>
        <taxon>Eubacteriales</taxon>
        <taxon>Clostridiaceae</taxon>
        <taxon>Clostridium</taxon>
    </lineage>
</organism>
<evidence type="ECO:0000313" key="2">
    <source>
        <dbReference type="Proteomes" id="UP001079657"/>
    </source>
</evidence>
<proteinExistence type="predicted"/>